<name>A0A9X9PU99_GULGU</name>
<organism evidence="1 2">
    <name type="scientific">Gulo gulo</name>
    <name type="common">Wolverine</name>
    <name type="synonym">Gluton</name>
    <dbReference type="NCBI Taxonomy" id="48420"/>
    <lineage>
        <taxon>Eukaryota</taxon>
        <taxon>Metazoa</taxon>
        <taxon>Chordata</taxon>
        <taxon>Craniata</taxon>
        <taxon>Vertebrata</taxon>
        <taxon>Euteleostomi</taxon>
        <taxon>Mammalia</taxon>
        <taxon>Eutheria</taxon>
        <taxon>Laurasiatheria</taxon>
        <taxon>Carnivora</taxon>
        <taxon>Caniformia</taxon>
        <taxon>Musteloidea</taxon>
        <taxon>Mustelidae</taxon>
        <taxon>Guloninae</taxon>
        <taxon>Gulo</taxon>
    </lineage>
</organism>
<accession>A0A9X9PU99</accession>
<dbReference type="Proteomes" id="UP000269945">
    <property type="component" value="Unassembled WGS sequence"/>
</dbReference>
<proteinExistence type="predicted"/>
<gene>
    <name evidence="1" type="ORF">BN2614_LOCUS1</name>
</gene>
<comment type="caution">
    <text evidence="1">The sequence shown here is derived from an EMBL/GenBank/DDBJ whole genome shotgun (WGS) entry which is preliminary data.</text>
</comment>
<dbReference type="AlphaFoldDB" id="A0A9X9PU99"/>
<evidence type="ECO:0000313" key="1">
    <source>
        <dbReference type="EMBL" id="VCW66589.1"/>
    </source>
</evidence>
<sequence>MDRPTQTGTHLLLLHHLSACFSAGGRFSHPPQPFLPKPSLTDLLFPQIYLDFFHF</sequence>
<evidence type="ECO:0000313" key="2">
    <source>
        <dbReference type="Proteomes" id="UP000269945"/>
    </source>
</evidence>
<dbReference type="EMBL" id="CYRY02001919">
    <property type="protein sequence ID" value="VCW66589.1"/>
    <property type="molecule type" value="Genomic_DNA"/>
</dbReference>
<feature type="non-terminal residue" evidence="1">
    <location>
        <position position="55"/>
    </location>
</feature>
<reference evidence="1 2" key="1">
    <citation type="submission" date="2018-10" db="EMBL/GenBank/DDBJ databases">
        <authorList>
            <person name="Ekblom R."/>
            <person name="Jareborg N."/>
        </authorList>
    </citation>
    <scope>NUCLEOTIDE SEQUENCE [LARGE SCALE GENOMIC DNA]</scope>
    <source>
        <tissue evidence="1">Muscle</tissue>
    </source>
</reference>
<protein>
    <submittedName>
        <fullName evidence="1">Uncharacterized protein</fullName>
    </submittedName>
</protein>
<keyword evidence="2" id="KW-1185">Reference proteome</keyword>